<reference evidence="1 2" key="1">
    <citation type="submission" date="2020-08" db="EMBL/GenBank/DDBJ databases">
        <title>Genomic Encyclopedia of Type Strains, Phase III (KMG-III): the genomes of soil and plant-associated and newly described type strains.</title>
        <authorList>
            <person name="Whitman W."/>
        </authorList>
    </citation>
    <scope>NUCLEOTIDE SEQUENCE [LARGE SCALE GENOMIC DNA]</scope>
    <source>
        <strain evidence="1 2">CECT 7341</strain>
    </source>
</reference>
<dbReference type="PANTHER" id="PTHR34290:SF2">
    <property type="entry name" value="OS04G0668800 PROTEIN"/>
    <property type="match status" value="1"/>
</dbReference>
<name>A0A7W5DJA9_9GAMM</name>
<protein>
    <submittedName>
        <fullName evidence="1">Putative DCC family thiol-disulfide oxidoreductase YuxK</fullName>
    </submittedName>
</protein>
<dbReference type="Proteomes" id="UP000563050">
    <property type="component" value="Unassembled WGS sequence"/>
</dbReference>
<accession>A0A7W5DJA9</accession>
<comment type="caution">
    <text evidence="1">The sequence shown here is derived from an EMBL/GenBank/DDBJ whole genome shotgun (WGS) entry which is preliminary data.</text>
</comment>
<organism evidence="1 2">
    <name type="scientific">Halomonas fontilapidosi</name>
    <dbReference type="NCBI Taxonomy" id="616675"/>
    <lineage>
        <taxon>Bacteria</taxon>
        <taxon>Pseudomonadati</taxon>
        <taxon>Pseudomonadota</taxon>
        <taxon>Gammaproteobacteria</taxon>
        <taxon>Oceanospirillales</taxon>
        <taxon>Halomonadaceae</taxon>
        <taxon>Halomonas</taxon>
    </lineage>
</organism>
<dbReference type="Pfam" id="PF04134">
    <property type="entry name" value="DCC1-like"/>
    <property type="match status" value="1"/>
</dbReference>
<dbReference type="CDD" id="cd01659">
    <property type="entry name" value="TRX_superfamily"/>
    <property type="match status" value="1"/>
</dbReference>
<dbReference type="EMBL" id="JACHXQ010000002">
    <property type="protein sequence ID" value="MBB3183661.1"/>
    <property type="molecule type" value="Genomic_DNA"/>
</dbReference>
<proteinExistence type="predicted"/>
<evidence type="ECO:0000313" key="2">
    <source>
        <dbReference type="Proteomes" id="UP000563050"/>
    </source>
</evidence>
<dbReference type="InterPro" id="IPR044691">
    <property type="entry name" value="DCC1_Trx"/>
</dbReference>
<dbReference type="RefSeq" id="WP_183313711.1">
    <property type="nucleotide sequence ID" value="NZ_JACHXQ010000002.1"/>
</dbReference>
<evidence type="ECO:0000313" key="1">
    <source>
        <dbReference type="EMBL" id="MBB3183661.1"/>
    </source>
</evidence>
<gene>
    <name evidence="1" type="ORF">FHR95_001202</name>
</gene>
<sequence length="123" mass="14142">MSDLPPLKVYYDGACPICQRDRARYERWAGEAGDQVAWCDVNEHQQTLGEKGVDPEAALLSLHVEEEGGSIQEGIDAYILLMRRVPRLKPLAWLVGLPGIKPALRWYYDRWVRRRLAREGRLP</sequence>
<dbReference type="AlphaFoldDB" id="A0A7W5DJA9"/>
<keyword evidence="2" id="KW-1185">Reference proteome</keyword>
<dbReference type="PANTHER" id="PTHR34290">
    <property type="entry name" value="SI:CH73-390P7.2"/>
    <property type="match status" value="1"/>
</dbReference>
<dbReference type="GO" id="GO:0015035">
    <property type="term" value="F:protein-disulfide reductase activity"/>
    <property type="evidence" value="ECO:0007669"/>
    <property type="project" value="InterPro"/>
</dbReference>
<dbReference type="InterPro" id="IPR007263">
    <property type="entry name" value="DCC1-like"/>
</dbReference>